<evidence type="ECO:0000313" key="7">
    <source>
        <dbReference type="Proteomes" id="UP000309601"/>
    </source>
</evidence>
<dbReference type="Proteomes" id="UP000305362">
    <property type="component" value="Unassembled WGS sequence"/>
</dbReference>
<sequence>MGRRTLQSTDDLLQSKLKSILNHSISNHVDANKSLKSYTNFVQNLDINDKKTRAIVDDLIKHTLQLSSSPARSRTSILPFLRAENSPYPSEEVYTGDDYPFMEVFETRGEQAHLSHTRSSLSRHPHSRLGRGRPIRTSSTRFEENLDEIDDFISQHNESNNRNIRRRTSEQLLTSNS</sequence>
<dbReference type="EMBL" id="SPRO01000032">
    <property type="protein sequence ID" value="TIC28949.1"/>
    <property type="molecule type" value="Genomic_DNA"/>
</dbReference>
<evidence type="ECO:0000313" key="6">
    <source>
        <dbReference type="Proteomes" id="UP000305647"/>
    </source>
</evidence>
<feature type="compositionally biased region" description="Basic residues" evidence="1">
    <location>
        <begin position="121"/>
        <end position="134"/>
    </location>
</feature>
<evidence type="ECO:0000313" key="4">
    <source>
        <dbReference type="EMBL" id="TIC66091.1"/>
    </source>
</evidence>
<evidence type="ECO:0000256" key="1">
    <source>
        <dbReference type="SAM" id="MobiDB-lite"/>
    </source>
</evidence>
<dbReference type="EMBL" id="SPRW01000024">
    <property type="protein sequence ID" value="TIC64961.1"/>
    <property type="molecule type" value="Genomic_DNA"/>
</dbReference>
<proteinExistence type="predicted"/>
<name>A0A4T0U9X7_9BASI</name>
<dbReference type="EMBL" id="SPRV01000022">
    <property type="protein sequence ID" value="TIC66091.1"/>
    <property type="molecule type" value="Genomic_DNA"/>
</dbReference>
<dbReference type="AlphaFoldDB" id="A0A4T0U9X7"/>
<evidence type="ECO:0000313" key="3">
    <source>
        <dbReference type="EMBL" id="TIC64961.1"/>
    </source>
</evidence>
<feature type="region of interest" description="Disordered" evidence="1">
    <location>
        <begin position="112"/>
        <end position="139"/>
    </location>
</feature>
<dbReference type="OrthoDB" id="3253137at2759"/>
<dbReference type="Proteomes" id="UP000309601">
    <property type="component" value="Unassembled WGS sequence"/>
</dbReference>
<accession>A0A4T0U9X7</accession>
<evidence type="ECO:0000313" key="5">
    <source>
        <dbReference type="Proteomes" id="UP000305362"/>
    </source>
</evidence>
<evidence type="ECO:0000313" key="2">
    <source>
        <dbReference type="EMBL" id="TIC28949.1"/>
    </source>
</evidence>
<dbReference type="Proteomes" id="UP000305647">
    <property type="component" value="Unassembled WGS sequence"/>
</dbReference>
<reference evidence="5 6" key="1">
    <citation type="submission" date="2019-03" db="EMBL/GenBank/DDBJ databases">
        <title>Sequencing 25 genomes of Wallemia mellicola.</title>
        <authorList>
            <person name="Gostincar C."/>
        </authorList>
    </citation>
    <scope>NUCLEOTIDE SEQUENCE [LARGE SCALE GENOMIC DNA]</scope>
    <source>
        <strain evidence="3 7">EXF-1274</strain>
        <strain evidence="4 5">EXF-1277</strain>
        <strain evidence="2 6">EXF-8738</strain>
    </source>
</reference>
<organism evidence="3 7">
    <name type="scientific">Wallemia mellicola</name>
    <dbReference type="NCBI Taxonomy" id="1708541"/>
    <lineage>
        <taxon>Eukaryota</taxon>
        <taxon>Fungi</taxon>
        <taxon>Dikarya</taxon>
        <taxon>Basidiomycota</taxon>
        <taxon>Wallemiomycotina</taxon>
        <taxon>Wallemiomycetes</taxon>
        <taxon>Wallemiales</taxon>
        <taxon>Wallemiaceae</taxon>
        <taxon>Wallemia</taxon>
    </lineage>
</organism>
<protein>
    <submittedName>
        <fullName evidence="3">Uncharacterized protein</fullName>
    </submittedName>
</protein>
<gene>
    <name evidence="3" type="ORF">E3Q02_02381</name>
    <name evidence="4" type="ORF">E3Q03_02311</name>
    <name evidence="2" type="ORF">E3Q10_02855</name>
</gene>
<comment type="caution">
    <text evidence="3">The sequence shown here is derived from an EMBL/GenBank/DDBJ whole genome shotgun (WGS) entry which is preliminary data.</text>
</comment>